<feature type="domain" description="Translocated intimin receptor C-terminal" evidence="2">
    <location>
        <begin position="73"/>
        <end position="209"/>
    </location>
</feature>
<accession>A0AA38KFZ4</accession>
<keyword evidence="1" id="KW-0812">Transmembrane</keyword>
<keyword evidence="4" id="KW-1185">Reference proteome</keyword>
<evidence type="ECO:0000259" key="2">
    <source>
        <dbReference type="Pfam" id="PF07489"/>
    </source>
</evidence>
<feature type="transmembrane region" description="Helical" evidence="1">
    <location>
        <begin position="79"/>
        <end position="98"/>
    </location>
</feature>
<dbReference type="Pfam" id="PF07489">
    <property type="entry name" value="Tir_receptor_C"/>
    <property type="match status" value="1"/>
</dbReference>
<name>A0AA38KFZ4_9AGAR</name>
<dbReference type="EMBL" id="MU793290">
    <property type="protein sequence ID" value="KAJ3787513.1"/>
    <property type="molecule type" value="Genomic_DNA"/>
</dbReference>
<keyword evidence="1" id="KW-0472">Membrane</keyword>
<comment type="caution">
    <text evidence="3">The sequence shown here is derived from an EMBL/GenBank/DDBJ whole genome shotgun (WGS) entry which is preliminary data.</text>
</comment>
<protein>
    <recommendedName>
        <fullName evidence="2">Translocated intimin receptor C-terminal domain-containing protein</fullName>
    </recommendedName>
</protein>
<keyword evidence="1" id="KW-1133">Transmembrane helix</keyword>
<evidence type="ECO:0000313" key="4">
    <source>
        <dbReference type="Proteomes" id="UP001163798"/>
    </source>
</evidence>
<dbReference type="AlphaFoldDB" id="A0AA38KFZ4"/>
<gene>
    <name evidence="3" type="ORF">GGU10DRAFT_331441</name>
</gene>
<organism evidence="3 4">
    <name type="scientific">Lentinula aff. detonsa</name>
    <dbReference type="NCBI Taxonomy" id="2804958"/>
    <lineage>
        <taxon>Eukaryota</taxon>
        <taxon>Fungi</taxon>
        <taxon>Dikarya</taxon>
        <taxon>Basidiomycota</taxon>
        <taxon>Agaricomycotina</taxon>
        <taxon>Agaricomycetes</taxon>
        <taxon>Agaricomycetidae</taxon>
        <taxon>Agaricales</taxon>
        <taxon>Marasmiineae</taxon>
        <taxon>Omphalotaceae</taxon>
        <taxon>Lentinula</taxon>
    </lineage>
</organism>
<evidence type="ECO:0000256" key="1">
    <source>
        <dbReference type="SAM" id="Phobius"/>
    </source>
</evidence>
<sequence length="224" mass="24488">MHQLQGFNALYLIFIDGGEHILRVASFQWQKGPHDVSVGERLGDKLGDGFWRFFFGDFSKLMEVELLCWSLEGSGGGLGMGFGVLGGFGGFGVAAMTIKNTKTMNTKTLSTKTMSTKKMTKTKTTNTAKTFGATAQASRLCAELSFTLPMQGASPAYSCSAQTFSARMVCVNPFEDFGFLSNDSIKRAPNHLSHYAVNALPTYILLRHLEAINQVSCNHSFDPR</sequence>
<evidence type="ECO:0000313" key="3">
    <source>
        <dbReference type="EMBL" id="KAJ3787513.1"/>
    </source>
</evidence>
<proteinExistence type="predicted"/>
<reference evidence="3" key="1">
    <citation type="submission" date="2022-08" db="EMBL/GenBank/DDBJ databases">
        <authorList>
            <consortium name="DOE Joint Genome Institute"/>
            <person name="Min B."/>
            <person name="Riley R."/>
            <person name="Sierra-Patev S."/>
            <person name="Naranjo-Ortiz M."/>
            <person name="Looney B."/>
            <person name="Konkel Z."/>
            <person name="Slot J.C."/>
            <person name="Sakamoto Y."/>
            <person name="Steenwyk J.L."/>
            <person name="Rokas A."/>
            <person name="Carro J."/>
            <person name="Camarero S."/>
            <person name="Ferreira P."/>
            <person name="Molpeceres G."/>
            <person name="Ruiz-Duenas F.J."/>
            <person name="Serrano A."/>
            <person name="Henrissat B."/>
            <person name="Drula E."/>
            <person name="Hughes K.W."/>
            <person name="Mata J.L."/>
            <person name="Ishikawa N.K."/>
            <person name="Vargas-Isla R."/>
            <person name="Ushijima S."/>
            <person name="Smith C.A."/>
            <person name="Ahrendt S."/>
            <person name="Andreopoulos W."/>
            <person name="He G."/>
            <person name="Labutti K."/>
            <person name="Lipzen A."/>
            <person name="Ng V."/>
            <person name="Sandor L."/>
            <person name="Barry K."/>
            <person name="Martinez A.T."/>
            <person name="Xiao Y."/>
            <person name="Gibbons J.G."/>
            <person name="Terashima K."/>
            <person name="Hibbett D.S."/>
            <person name="Grigoriev I.V."/>
        </authorList>
    </citation>
    <scope>NUCLEOTIDE SEQUENCE</scope>
    <source>
        <strain evidence="3">TFB10291</strain>
    </source>
</reference>
<dbReference type="InterPro" id="IPR022639">
    <property type="entry name" value="Transloc_intimin_rcpt_C"/>
</dbReference>
<dbReference type="Proteomes" id="UP001163798">
    <property type="component" value="Unassembled WGS sequence"/>
</dbReference>